<comment type="caution">
    <text evidence="1">The sequence shown here is derived from an EMBL/GenBank/DDBJ whole genome shotgun (WGS) entry which is preliminary data.</text>
</comment>
<proteinExistence type="predicted"/>
<evidence type="ECO:0000313" key="2">
    <source>
        <dbReference type="Proteomes" id="UP001054945"/>
    </source>
</evidence>
<reference evidence="1 2" key="1">
    <citation type="submission" date="2021-06" db="EMBL/GenBank/DDBJ databases">
        <title>Caerostris extrusa draft genome.</title>
        <authorList>
            <person name="Kono N."/>
            <person name="Arakawa K."/>
        </authorList>
    </citation>
    <scope>NUCLEOTIDE SEQUENCE [LARGE SCALE GENOMIC DNA]</scope>
</reference>
<dbReference type="EMBL" id="BPLR01020746">
    <property type="protein sequence ID" value="GIX82094.1"/>
    <property type="molecule type" value="Genomic_DNA"/>
</dbReference>
<dbReference type="AlphaFoldDB" id="A0AAV4NF92"/>
<gene>
    <name evidence="1" type="ORF">CEXT_255441</name>
</gene>
<protein>
    <submittedName>
        <fullName evidence="1">Uncharacterized protein</fullName>
    </submittedName>
</protein>
<dbReference type="Proteomes" id="UP001054945">
    <property type="component" value="Unassembled WGS sequence"/>
</dbReference>
<sequence>MRLKDEHYTFVGRKIAGKKVGNSSEFTRYDSKRAFISNCGDTKQVQCSEPHPIKPLLRNVEVATHLVP</sequence>
<evidence type="ECO:0000313" key="1">
    <source>
        <dbReference type="EMBL" id="GIX82094.1"/>
    </source>
</evidence>
<name>A0AAV4NF92_CAEEX</name>
<accession>A0AAV4NF92</accession>
<organism evidence="1 2">
    <name type="scientific">Caerostris extrusa</name>
    <name type="common">Bark spider</name>
    <name type="synonym">Caerostris bankana</name>
    <dbReference type="NCBI Taxonomy" id="172846"/>
    <lineage>
        <taxon>Eukaryota</taxon>
        <taxon>Metazoa</taxon>
        <taxon>Ecdysozoa</taxon>
        <taxon>Arthropoda</taxon>
        <taxon>Chelicerata</taxon>
        <taxon>Arachnida</taxon>
        <taxon>Araneae</taxon>
        <taxon>Araneomorphae</taxon>
        <taxon>Entelegynae</taxon>
        <taxon>Araneoidea</taxon>
        <taxon>Araneidae</taxon>
        <taxon>Caerostris</taxon>
    </lineage>
</organism>
<keyword evidence="2" id="KW-1185">Reference proteome</keyword>